<dbReference type="Gene3D" id="3.50.50.60">
    <property type="entry name" value="FAD/NAD(P)-binding domain"/>
    <property type="match status" value="1"/>
</dbReference>
<dbReference type="InterPro" id="IPR000172">
    <property type="entry name" value="GMC_OxRdtase_N"/>
</dbReference>
<gene>
    <name evidence="8" type="ORF">NW762_006502</name>
</gene>
<evidence type="ECO:0000256" key="5">
    <source>
        <dbReference type="PIRSR" id="PIRSR000137-2"/>
    </source>
</evidence>
<evidence type="ECO:0000256" key="3">
    <source>
        <dbReference type="ARBA" id="ARBA00022630"/>
    </source>
</evidence>
<proteinExistence type="inferred from homology"/>
<dbReference type="GO" id="GO:0016614">
    <property type="term" value="F:oxidoreductase activity, acting on CH-OH group of donors"/>
    <property type="evidence" value="ECO:0007669"/>
    <property type="project" value="InterPro"/>
</dbReference>
<organism evidence="8 9">
    <name type="scientific">Fusarium torreyae</name>
    <dbReference type="NCBI Taxonomy" id="1237075"/>
    <lineage>
        <taxon>Eukaryota</taxon>
        <taxon>Fungi</taxon>
        <taxon>Dikarya</taxon>
        <taxon>Ascomycota</taxon>
        <taxon>Pezizomycotina</taxon>
        <taxon>Sordariomycetes</taxon>
        <taxon>Hypocreomycetidae</taxon>
        <taxon>Hypocreales</taxon>
        <taxon>Nectriaceae</taxon>
        <taxon>Fusarium</taxon>
    </lineage>
</organism>
<feature type="domain" description="Glucose-methanol-choline oxidoreductase N-terminal" evidence="7">
    <location>
        <begin position="186"/>
        <end position="200"/>
    </location>
</feature>
<keyword evidence="4 5" id="KW-0274">FAD</keyword>
<comment type="cofactor">
    <cofactor evidence="1 5">
        <name>FAD</name>
        <dbReference type="ChEBI" id="CHEBI:57692"/>
    </cofactor>
</comment>
<accession>A0A9W8RZ47</accession>
<dbReference type="AlphaFoldDB" id="A0A9W8RZ47"/>
<keyword evidence="9" id="KW-1185">Reference proteome</keyword>
<dbReference type="SUPFAM" id="SSF54373">
    <property type="entry name" value="FAD-linked reductases, C-terminal domain"/>
    <property type="match status" value="1"/>
</dbReference>
<dbReference type="Proteomes" id="UP001152049">
    <property type="component" value="Unassembled WGS sequence"/>
</dbReference>
<evidence type="ECO:0000259" key="7">
    <source>
        <dbReference type="PROSITE" id="PS00624"/>
    </source>
</evidence>
<reference evidence="8" key="1">
    <citation type="submission" date="2022-09" db="EMBL/GenBank/DDBJ databases">
        <title>Fusarium specimens isolated from Avocado Roots.</title>
        <authorList>
            <person name="Stajich J."/>
            <person name="Roper C."/>
            <person name="Heimlech-Rivalta G."/>
        </authorList>
    </citation>
    <scope>NUCLEOTIDE SEQUENCE</scope>
    <source>
        <strain evidence="8">CF00136</strain>
    </source>
</reference>
<feature type="binding site" evidence="5">
    <location>
        <position position="143"/>
    </location>
    <ligand>
        <name>FAD</name>
        <dbReference type="ChEBI" id="CHEBI:57692"/>
    </ligand>
</feature>
<dbReference type="PANTHER" id="PTHR11552">
    <property type="entry name" value="GLUCOSE-METHANOL-CHOLINE GMC OXIDOREDUCTASE"/>
    <property type="match status" value="1"/>
</dbReference>
<dbReference type="InterPro" id="IPR012132">
    <property type="entry name" value="GMC_OxRdtase"/>
</dbReference>
<comment type="caution">
    <text evidence="8">The sequence shown here is derived from an EMBL/GenBank/DDBJ whole genome shotgun (WGS) entry which is preliminary data.</text>
</comment>
<dbReference type="PIRSF" id="PIRSF000137">
    <property type="entry name" value="Alcohol_oxidase"/>
    <property type="match status" value="1"/>
</dbReference>
<dbReference type="PROSITE" id="PS00624">
    <property type="entry name" value="GMC_OXRED_2"/>
    <property type="match status" value="1"/>
</dbReference>
<dbReference type="PANTHER" id="PTHR11552:SF147">
    <property type="entry name" value="CHOLINE DEHYDROGENASE, MITOCHONDRIAL"/>
    <property type="match status" value="1"/>
</dbReference>
<dbReference type="InterPro" id="IPR036188">
    <property type="entry name" value="FAD/NAD-bd_sf"/>
</dbReference>
<feature type="region of interest" description="Disordered" evidence="6">
    <location>
        <begin position="90"/>
        <end position="110"/>
    </location>
</feature>
<evidence type="ECO:0000256" key="1">
    <source>
        <dbReference type="ARBA" id="ARBA00001974"/>
    </source>
</evidence>
<evidence type="ECO:0000256" key="6">
    <source>
        <dbReference type="SAM" id="MobiDB-lite"/>
    </source>
</evidence>
<evidence type="ECO:0000313" key="9">
    <source>
        <dbReference type="Proteomes" id="UP001152049"/>
    </source>
</evidence>
<dbReference type="Pfam" id="PF05199">
    <property type="entry name" value="GMC_oxred_C"/>
    <property type="match status" value="1"/>
</dbReference>
<evidence type="ECO:0000256" key="2">
    <source>
        <dbReference type="ARBA" id="ARBA00010790"/>
    </source>
</evidence>
<dbReference type="EMBL" id="JAOQAZ010000011">
    <property type="protein sequence ID" value="KAJ4262889.1"/>
    <property type="molecule type" value="Genomic_DNA"/>
</dbReference>
<dbReference type="GO" id="GO:0050660">
    <property type="term" value="F:flavin adenine dinucleotide binding"/>
    <property type="evidence" value="ECO:0007669"/>
    <property type="project" value="InterPro"/>
</dbReference>
<evidence type="ECO:0000313" key="8">
    <source>
        <dbReference type="EMBL" id="KAJ4262889.1"/>
    </source>
</evidence>
<dbReference type="Gene3D" id="3.30.560.10">
    <property type="entry name" value="Glucose Oxidase, domain 3"/>
    <property type="match status" value="1"/>
</dbReference>
<sequence>MLGGSSGINSHSLVFPNKAMHEAWAEMSGDDRWGWERIKHCYSRFQTEQQHTFLGESSKTDGPVQASFPRKLSTLQKAWEAAFENLGASSVSDGPSGEAQGGFTTRNAIDSRPGQSIRSFASNAYLDPVLGRQNLVVICGANVEKIIFEDNGHGGDGGLRAVGVIYEYAGKSTVATANREVIVCAGAVGSPKILEHSGLGDKNFLEALGIRCLVDLPGVGENLQDHLNFGPSVEVVPDIQTLDAITRNPAAAAAVRREYDEHKTGPFAEGGAYSFAHWPLQLFNTQDENNEIQALLQSSPSCENECVNLQHRFIDNMILDGGEGSATVFLVEKQRYTTPSDPAPGNYMSILAMLSHPYSRGSCHIRSADWRQQPLIDCAYLSHPLDIEILARHVLQIDKLLAQDALAGMQKNNGHRLPIKADLRTLKGVKEAIRGFGATNYHLCGTCAMLRDGLKSGVVNGALPVRGTTNLRVCDASVFPIIPRGNILSSVYAVAEKASEFLIERYN</sequence>
<dbReference type="OrthoDB" id="269227at2759"/>
<protein>
    <recommendedName>
        <fullName evidence="7">Glucose-methanol-choline oxidoreductase N-terminal domain-containing protein</fullName>
    </recommendedName>
</protein>
<evidence type="ECO:0000256" key="4">
    <source>
        <dbReference type="ARBA" id="ARBA00022827"/>
    </source>
</evidence>
<name>A0A9W8RZ47_9HYPO</name>
<keyword evidence="3" id="KW-0285">Flavoprotein</keyword>
<dbReference type="SUPFAM" id="SSF51905">
    <property type="entry name" value="FAD/NAD(P)-binding domain"/>
    <property type="match status" value="1"/>
</dbReference>
<comment type="similarity">
    <text evidence="2">Belongs to the GMC oxidoreductase family.</text>
</comment>
<dbReference type="Pfam" id="PF00732">
    <property type="entry name" value="GMC_oxred_N"/>
    <property type="match status" value="1"/>
</dbReference>
<dbReference type="InterPro" id="IPR007867">
    <property type="entry name" value="GMC_OxRtase_C"/>
</dbReference>